<dbReference type="GeneID" id="56079837"/>
<gene>
    <name evidence="2" type="ORF">HZS55_18200</name>
</gene>
<dbReference type="KEGG" id="hrr:HZS55_18200"/>
<dbReference type="RefSeq" id="WP_179908977.1">
    <property type="nucleotide sequence ID" value="NZ_CP058910.1"/>
</dbReference>
<dbReference type="OrthoDB" id="306934at2157"/>
<keyword evidence="3" id="KW-1185">Reference proteome</keyword>
<organism evidence="2 3">
    <name type="scientific">Halosimplex rubrum</name>
    <dbReference type="NCBI Taxonomy" id="869889"/>
    <lineage>
        <taxon>Archaea</taxon>
        <taxon>Methanobacteriati</taxon>
        <taxon>Methanobacteriota</taxon>
        <taxon>Stenosarchaea group</taxon>
        <taxon>Halobacteria</taxon>
        <taxon>Halobacteriales</taxon>
        <taxon>Haloarculaceae</taxon>
        <taxon>Halosimplex</taxon>
    </lineage>
</organism>
<name>A0A7D5P6L6_9EURY</name>
<keyword evidence="1" id="KW-0812">Transmembrane</keyword>
<keyword evidence="1" id="KW-0472">Membrane</keyword>
<feature type="transmembrane region" description="Helical" evidence="1">
    <location>
        <begin position="22"/>
        <end position="39"/>
    </location>
</feature>
<reference evidence="2 3" key="1">
    <citation type="submission" date="2020-07" db="EMBL/GenBank/DDBJ databases">
        <title>Halosimplex pelagicum sp. nov. and Halosimplex rubrum sp. nov., isolated from salted brown alga Laminaria, and emended description of the genus Halosimplex.</title>
        <authorList>
            <person name="Cui H."/>
        </authorList>
    </citation>
    <scope>NUCLEOTIDE SEQUENCE [LARGE SCALE GENOMIC DNA]</scope>
    <source>
        <strain evidence="2 3">R27</strain>
    </source>
</reference>
<dbReference type="Proteomes" id="UP000509667">
    <property type="component" value="Chromosome"/>
</dbReference>
<proteinExistence type="predicted"/>
<feature type="transmembrane region" description="Helical" evidence="1">
    <location>
        <begin position="46"/>
        <end position="63"/>
    </location>
</feature>
<protein>
    <submittedName>
        <fullName evidence="2">Uncharacterized protein</fullName>
    </submittedName>
</protein>
<dbReference type="AlphaFoldDB" id="A0A7D5P6L6"/>
<sequence length="94" mass="10507">METQDQQQEAVRAAEDTGTDPAVILAAGSVVLSWFFFYARGDKQQGLFVGLWPPTILAFASYFEQTKMSDMVERATGRDTLVGRVERMVQSRAE</sequence>
<evidence type="ECO:0000313" key="2">
    <source>
        <dbReference type="EMBL" id="QLH79105.1"/>
    </source>
</evidence>
<evidence type="ECO:0000256" key="1">
    <source>
        <dbReference type="SAM" id="Phobius"/>
    </source>
</evidence>
<keyword evidence="1" id="KW-1133">Transmembrane helix</keyword>
<evidence type="ECO:0000313" key="3">
    <source>
        <dbReference type="Proteomes" id="UP000509667"/>
    </source>
</evidence>
<accession>A0A7D5P6L6</accession>
<dbReference type="EMBL" id="CP058910">
    <property type="protein sequence ID" value="QLH79105.1"/>
    <property type="molecule type" value="Genomic_DNA"/>
</dbReference>